<proteinExistence type="predicted"/>
<keyword evidence="4" id="KW-1185">Reference proteome</keyword>
<feature type="chain" id="PRO_5045385853" description="Small secreted domain DUF320" evidence="2">
    <location>
        <begin position="23"/>
        <end position="106"/>
    </location>
</feature>
<evidence type="ECO:0000313" key="3">
    <source>
        <dbReference type="EMBL" id="UQA95033.1"/>
    </source>
</evidence>
<feature type="region of interest" description="Disordered" evidence="1">
    <location>
        <begin position="74"/>
        <end position="106"/>
    </location>
</feature>
<name>A0ABY4MBG5_9ACTN</name>
<sequence>MRKLRKAAVVAAVLGSVGFLGAGTAVADGHGGHGHKDGTRIGLSQGNHCRSHDINVNILGEVGLVNGLLGGALGGEGSPGAQSTPMGSELGCNNAADFGQHQKKKH</sequence>
<dbReference type="EMBL" id="CP086322">
    <property type="protein sequence ID" value="UQA95033.1"/>
    <property type="molecule type" value="Genomic_DNA"/>
</dbReference>
<dbReference type="RefSeq" id="WP_248865887.1">
    <property type="nucleotide sequence ID" value="NZ_CP086322.1"/>
</dbReference>
<dbReference type="Proteomes" id="UP000830115">
    <property type="component" value="Chromosome"/>
</dbReference>
<keyword evidence="2" id="KW-0732">Signal</keyword>
<accession>A0ABY4MBG5</accession>
<gene>
    <name evidence="3" type="ORF">K9S39_27090</name>
</gene>
<protein>
    <recommendedName>
        <fullName evidence="5">Small secreted domain DUF320</fullName>
    </recommendedName>
</protein>
<evidence type="ECO:0008006" key="5">
    <source>
        <dbReference type="Google" id="ProtNLM"/>
    </source>
</evidence>
<evidence type="ECO:0000313" key="4">
    <source>
        <dbReference type="Proteomes" id="UP000830115"/>
    </source>
</evidence>
<evidence type="ECO:0000256" key="2">
    <source>
        <dbReference type="SAM" id="SignalP"/>
    </source>
</evidence>
<evidence type="ECO:0000256" key="1">
    <source>
        <dbReference type="SAM" id="MobiDB-lite"/>
    </source>
</evidence>
<reference evidence="3" key="1">
    <citation type="submission" date="2021-10" db="EMBL/GenBank/DDBJ databases">
        <title>Streptomyces nigrumlapis sp.nov.,an antimicrobial producing actinobacterium isolated from Black Gobi rocks.</title>
        <authorList>
            <person name="Wen Y."/>
            <person name="Zhang W."/>
            <person name="Liu X.G."/>
        </authorList>
    </citation>
    <scope>NUCLEOTIDE SEQUENCE</scope>
    <source>
        <strain evidence="3">ST13-2-2</strain>
    </source>
</reference>
<organism evidence="3 4">
    <name type="scientific">Streptomyces halobius</name>
    <dbReference type="NCBI Taxonomy" id="2879846"/>
    <lineage>
        <taxon>Bacteria</taxon>
        <taxon>Bacillati</taxon>
        <taxon>Actinomycetota</taxon>
        <taxon>Actinomycetes</taxon>
        <taxon>Kitasatosporales</taxon>
        <taxon>Streptomycetaceae</taxon>
        <taxon>Streptomyces</taxon>
    </lineage>
</organism>
<feature type="signal peptide" evidence="2">
    <location>
        <begin position="1"/>
        <end position="22"/>
    </location>
</feature>